<evidence type="ECO:0000313" key="3">
    <source>
        <dbReference type="Proteomes" id="UP000198598"/>
    </source>
</evidence>
<sequence>MKKVILTLIMLWFSASVYVKAQVVVNGINVNNLDIQYIKLIGYDKWSVHSKTSSEAMVWLDFGQGLDLRKSSEFLRPANGNSQEPIHFKSVIEALNYLYRNGWELIQQYQPEPNSYQHYVLQRSAGSKQDR</sequence>
<dbReference type="STRING" id="662367.SAMN05216167_10338"/>
<protein>
    <submittedName>
        <fullName evidence="2">Uncharacterized protein</fullName>
    </submittedName>
</protein>
<name>A0A1I1NYG2_9BACT</name>
<reference evidence="2 3" key="1">
    <citation type="submission" date="2016-10" db="EMBL/GenBank/DDBJ databases">
        <authorList>
            <person name="de Groot N.N."/>
        </authorList>
    </citation>
    <scope>NUCLEOTIDE SEQUENCE [LARGE SCALE GENOMIC DNA]</scope>
    <source>
        <strain evidence="2 3">DSM 26130</strain>
    </source>
</reference>
<feature type="signal peptide" evidence="1">
    <location>
        <begin position="1"/>
        <end position="21"/>
    </location>
</feature>
<dbReference type="OrthoDB" id="5873496at2"/>
<keyword evidence="1" id="KW-0732">Signal</keyword>
<dbReference type="Proteomes" id="UP000198598">
    <property type="component" value="Unassembled WGS sequence"/>
</dbReference>
<keyword evidence="3" id="KW-1185">Reference proteome</keyword>
<feature type="chain" id="PRO_5011566253" evidence="1">
    <location>
        <begin position="22"/>
        <end position="131"/>
    </location>
</feature>
<dbReference type="AlphaFoldDB" id="A0A1I1NYG2"/>
<evidence type="ECO:0000313" key="2">
    <source>
        <dbReference type="EMBL" id="SFD02724.1"/>
    </source>
</evidence>
<dbReference type="RefSeq" id="WP_093825301.1">
    <property type="nucleotide sequence ID" value="NZ_FOLQ01000003.1"/>
</dbReference>
<dbReference type="EMBL" id="FOLQ01000003">
    <property type="protein sequence ID" value="SFD02724.1"/>
    <property type="molecule type" value="Genomic_DNA"/>
</dbReference>
<organism evidence="2 3">
    <name type="scientific">Spirosoma endophyticum</name>
    <dbReference type="NCBI Taxonomy" id="662367"/>
    <lineage>
        <taxon>Bacteria</taxon>
        <taxon>Pseudomonadati</taxon>
        <taxon>Bacteroidota</taxon>
        <taxon>Cytophagia</taxon>
        <taxon>Cytophagales</taxon>
        <taxon>Cytophagaceae</taxon>
        <taxon>Spirosoma</taxon>
    </lineage>
</organism>
<gene>
    <name evidence="2" type="ORF">SAMN05216167_10338</name>
</gene>
<proteinExistence type="predicted"/>
<evidence type="ECO:0000256" key="1">
    <source>
        <dbReference type="SAM" id="SignalP"/>
    </source>
</evidence>
<accession>A0A1I1NYG2</accession>